<dbReference type="EMBL" id="DS990639">
    <property type="protein sequence ID" value="EGC46699.1"/>
    <property type="molecule type" value="Genomic_DNA"/>
</dbReference>
<evidence type="ECO:0000256" key="1">
    <source>
        <dbReference type="SAM" id="MobiDB-lite"/>
    </source>
</evidence>
<evidence type="ECO:0000313" key="3">
    <source>
        <dbReference type="EMBL" id="EGC46699.1"/>
    </source>
</evidence>
<dbReference type="PANTHER" id="PTHR38248:SF2">
    <property type="entry name" value="FUNK1 11"/>
    <property type="match status" value="1"/>
</dbReference>
<dbReference type="VEuPathDB" id="FungiDB:I7I53_08956"/>
<name>F0UK64_AJEC8</name>
<dbReference type="Proteomes" id="UP000008142">
    <property type="component" value="Unassembled WGS sequence"/>
</dbReference>
<dbReference type="InterPro" id="IPR040976">
    <property type="entry name" value="Pkinase_fungal"/>
</dbReference>
<dbReference type="OrthoDB" id="4187629at2759"/>
<dbReference type="OMA" id="EEIYESH"/>
<keyword evidence="3" id="KW-0723">Serine/threonine-protein kinase</keyword>
<gene>
    <name evidence="3" type="ORF">HCEG_05914</name>
</gene>
<dbReference type="STRING" id="544711.F0UK64"/>
<accession>F0UK64</accession>
<dbReference type="Pfam" id="PF17667">
    <property type="entry name" value="Pkinase_fungal"/>
    <property type="match status" value="1"/>
</dbReference>
<dbReference type="InterPro" id="IPR000719">
    <property type="entry name" value="Prot_kinase_dom"/>
</dbReference>
<feature type="region of interest" description="Disordered" evidence="1">
    <location>
        <begin position="147"/>
        <end position="170"/>
    </location>
</feature>
<dbReference type="GO" id="GO:0004674">
    <property type="term" value="F:protein serine/threonine kinase activity"/>
    <property type="evidence" value="ECO:0007669"/>
    <property type="project" value="UniProtKB-KW"/>
</dbReference>
<organism evidence="4">
    <name type="scientific">Ajellomyces capsulatus (strain H88)</name>
    <name type="common">Darling's disease fungus</name>
    <name type="synonym">Histoplasma capsulatum</name>
    <dbReference type="NCBI Taxonomy" id="544711"/>
    <lineage>
        <taxon>Eukaryota</taxon>
        <taxon>Fungi</taxon>
        <taxon>Dikarya</taxon>
        <taxon>Ascomycota</taxon>
        <taxon>Pezizomycotina</taxon>
        <taxon>Eurotiomycetes</taxon>
        <taxon>Eurotiomycetidae</taxon>
        <taxon>Onygenales</taxon>
        <taxon>Ajellomycetaceae</taxon>
        <taxon>Histoplasma</taxon>
    </lineage>
</organism>
<dbReference type="InterPro" id="IPR011009">
    <property type="entry name" value="Kinase-like_dom_sf"/>
</dbReference>
<protein>
    <submittedName>
        <fullName evidence="3">Serine/threonine protein kinase Sgk2</fullName>
    </submittedName>
</protein>
<keyword evidence="3" id="KW-0808">Transferase</keyword>
<dbReference type="HOGENOM" id="CLU_005513_3_0_1"/>
<dbReference type="PANTHER" id="PTHR38248">
    <property type="entry name" value="FUNK1 6"/>
    <property type="match status" value="1"/>
</dbReference>
<evidence type="ECO:0000313" key="4">
    <source>
        <dbReference type="Proteomes" id="UP000008142"/>
    </source>
</evidence>
<feature type="domain" description="Protein kinase" evidence="2">
    <location>
        <begin position="183"/>
        <end position="513"/>
    </location>
</feature>
<proteinExistence type="predicted"/>
<dbReference type="PROSITE" id="PS50011">
    <property type="entry name" value="PROTEIN_KINASE_DOM"/>
    <property type="match status" value="1"/>
</dbReference>
<evidence type="ECO:0000259" key="2">
    <source>
        <dbReference type="PROSITE" id="PS50011"/>
    </source>
</evidence>
<keyword evidence="3" id="KW-0418">Kinase</keyword>
<reference evidence="4" key="1">
    <citation type="submission" date="2008-07" db="EMBL/GenBank/DDBJ databases">
        <title>Annotation of Ajellomyces capsulatus strain H88.</title>
        <authorList>
            <person name="Champion M."/>
            <person name="Cuomo C."/>
            <person name="Ma L.-J."/>
            <person name="Henn M.R."/>
            <person name="Sil A."/>
            <person name="Goldman B."/>
            <person name="Young S.K."/>
            <person name="Kodira C.D."/>
            <person name="Zeng Q."/>
            <person name="Koehrsen M."/>
            <person name="Alvarado L."/>
            <person name="Berlin A."/>
            <person name="Borenstein D."/>
            <person name="Chen Z."/>
            <person name="Engels R."/>
            <person name="Freedman E."/>
            <person name="Gellesch M."/>
            <person name="Goldberg J."/>
            <person name="Griggs A."/>
            <person name="Gujja S."/>
            <person name="Heiman D."/>
            <person name="Hepburn T."/>
            <person name="Howarth C."/>
            <person name="Jen D."/>
            <person name="Larson L."/>
            <person name="Lewis B."/>
            <person name="Mehta T."/>
            <person name="Park D."/>
            <person name="Pearson M."/>
            <person name="Roberts A."/>
            <person name="Saif S."/>
            <person name="Shea T."/>
            <person name="Shenoy N."/>
            <person name="Sisk P."/>
            <person name="Stolte C."/>
            <person name="Sykes S."/>
            <person name="Walk T."/>
            <person name="White J."/>
            <person name="Yandava C."/>
            <person name="Klein B."/>
            <person name="McEwen J.G."/>
            <person name="Puccia R."/>
            <person name="Goldman G.H."/>
            <person name="Felipe M.S."/>
            <person name="Nino-Vega G."/>
            <person name="San-Blas G."/>
            <person name="Taylor J."/>
            <person name="Mendoza L."/>
            <person name="Galagan J."/>
            <person name="Nusbaum C."/>
            <person name="Birren B."/>
        </authorList>
    </citation>
    <scope>NUCLEOTIDE SEQUENCE [LARGE SCALE GENOMIC DNA]</scope>
    <source>
        <strain evidence="4">H88</strain>
    </source>
</reference>
<dbReference type="GO" id="GO:0005524">
    <property type="term" value="F:ATP binding"/>
    <property type="evidence" value="ECO:0007669"/>
    <property type="project" value="InterPro"/>
</dbReference>
<dbReference type="Gene3D" id="1.10.510.10">
    <property type="entry name" value="Transferase(Phosphotransferase) domain 1"/>
    <property type="match status" value="1"/>
</dbReference>
<dbReference type="VEuPathDB" id="FungiDB:I7I53_05770"/>
<dbReference type="AlphaFoldDB" id="F0UK64"/>
<sequence length="513" mass="58546">MAELSDRDCETIAKHPLTNSLNDLNNMLREAEEIYESHLISYDGTDDSLGQLYRNALSKLVIMLQGEVAAYCLSSPVGNGDVASDLADLFKTIRRGNFHYDHYRPLICLVIQRPPATEASNVESWNVSIWQAVLNLIITASQTTPPVSPATFENTPVKPTSSSQKDSEQARELVDRRVFEEICSCTFLGVEGFFDKYFEGKDWSSKADAICQRVLAPDSDGNWARFPDPPTQSDVLMWWFRLQEDLLSESRSIYYTTESKADLAGSNAERQMLVSYTMMSDEELGLDTFITRNEDGSKSIIIKKFRGSEEMMLQLSKILSLQHFISSLFDRNDMNLYNNCILFCLVISPTGWSIYDYKSHLELFTALCDAIKTHQSLYLNANILHRDISENIIIITNPEKTNGHSDMLIDLDLAKEVGSGRSSAQHRTGTMEFMAIEVLLNINHTYQHDLESFFYVLIWQCVRRGWEKLDKLQRQGQPEESALRDWYTGTYQKIARSIQRRDIFDRTSKVIGG</sequence>
<feature type="compositionally biased region" description="Polar residues" evidence="1">
    <location>
        <begin position="147"/>
        <end position="164"/>
    </location>
</feature>
<dbReference type="SUPFAM" id="SSF56112">
    <property type="entry name" value="Protein kinase-like (PK-like)"/>
    <property type="match status" value="1"/>
</dbReference>